<keyword evidence="2" id="KW-1185">Reference proteome</keyword>
<dbReference type="AlphaFoldDB" id="A0A1G5KT65"/>
<evidence type="ECO:0000313" key="1">
    <source>
        <dbReference type="EMBL" id="SCZ03129.1"/>
    </source>
</evidence>
<dbReference type="EMBL" id="FMVJ01000011">
    <property type="protein sequence ID" value="SCZ03129.1"/>
    <property type="molecule type" value="Genomic_DNA"/>
</dbReference>
<name>A0A1G5KT65_9HYPH</name>
<reference evidence="1 2" key="1">
    <citation type="submission" date="2016-10" db="EMBL/GenBank/DDBJ databases">
        <authorList>
            <person name="de Groot N.N."/>
        </authorList>
    </citation>
    <scope>NUCLEOTIDE SEQUENCE [LARGE SCALE GENOMIC DNA]</scope>
    <source>
        <strain evidence="1 2">CGMCC 1.7666</strain>
    </source>
</reference>
<sequence>MLRHALSVTASPVKAMYALKRLKTRMLRTSPGMTAETKMPGITPGILQSDEASGQRFFKISSTTFLASPKSIMVLSRKNSSFSTPA</sequence>
<proteinExistence type="predicted"/>
<accession>A0A1G5KT65</accession>
<gene>
    <name evidence="1" type="ORF">SAMN02927923_03548</name>
</gene>
<dbReference type="STRING" id="549386.SAMN02927923_03548"/>
<organism evidence="1 2">
    <name type="scientific">Microvirga guangxiensis</name>
    <dbReference type="NCBI Taxonomy" id="549386"/>
    <lineage>
        <taxon>Bacteria</taxon>
        <taxon>Pseudomonadati</taxon>
        <taxon>Pseudomonadota</taxon>
        <taxon>Alphaproteobacteria</taxon>
        <taxon>Hyphomicrobiales</taxon>
        <taxon>Methylobacteriaceae</taxon>
        <taxon>Microvirga</taxon>
    </lineage>
</organism>
<dbReference type="Proteomes" id="UP000199569">
    <property type="component" value="Unassembled WGS sequence"/>
</dbReference>
<protein>
    <submittedName>
        <fullName evidence="1">Uncharacterized protein</fullName>
    </submittedName>
</protein>
<evidence type="ECO:0000313" key="2">
    <source>
        <dbReference type="Proteomes" id="UP000199569"/>
    </source>
</evidence>